<dbReference type="AlphaFoldDB" id="A0A840IAK6"/>
<name>A0A840IAK6_9ACTN</name>
<evidence type="ECO:0000313" key="4">
    <source>
        <dbReference type="Proteomes" id="UP000585272"/>
    </source>
</evidence>
<sequence>MRAPLRIARPLAALLLAVASAVALAACGSSAEERARTQLEQATGRGNIQETRATELEAEAQKLREELSGLKRKRASEAAANADPGAAGGGASGSGSAGGGGAILSAQARASFDQLAGSLSGPVGVAVAGAGRGQQVEQLGALQSAVAWSTSKVPVAMAAISAGVANDGDLRQAITASDNAAATRLWDALGGGGAAAAATDAQLRAAGDEATATESRTLRSGFTPFGQTNWALADQARFTAGMACTEAGGQVLGLMGEVISAHRWGLGATGLPAQLKGGWGPGSSPGSGGGYLDRQMGIVTVDGKPLAVAIAAQPGDGSHESGTTALTTLARWVVDNADVSSLPAEPAC</sequence>
<evidence type="ECO:0000256" key="1">
    <source>
        <dbReference type="SAM" id="MobiDB-lite"/>
    </source>
</evidence>
<evidence type="ECO:0000313" key="3">
    <source>
        <dbReference type="EMBL" id="MBB4661283.1"/>
    </source>
</evidence>
<evidence type="ECO:0000256" key="2">
    <source>
        <dbReference type="SAM" id="SignalP"/>
    </source>
</evidence>
<dbReference type="InterPro" id="IPR012338">
    <property type="entry name" value="Beta-lactam/transpept-like"/>
</dbReference>
<comment type="caution">
    <text evidence="3">The sequence shown here is derived from an EMBL/GenBank/DDBJ whole genome shotgun (WGS) entry which is preliminary data.</text>
</comment>
<protein>
    <recommendedName>
        <fullName evidence="5">Serine hydrolase</fullName>
    </recommendedName>
</protein>
<gene>
    <name evidence="3" type="ORF">BDZ31_000856</name>
</gene>
<reference evidence="3 4" key="1">
    <citation type="submission" date="2020-08" db="EMBL/GenBank/DDBJ databases">
        <title>Genomic Encyclopedia of Archaeal and Bacterial Type Strains, Phase II (KMG-II): from individual species to whole genera.</title>
        <authorList>
            <person name="Goeker M."/>
        </authorList>
    </citation>
    <scope>NUCLEOTIDE SEQUENCE [LARGE SCALE GENOMIC DNA]</scope>
    <source>
        <strain evidence="3 4">DSM 23288</strain>
    </source>
</reference>
<proteinExistence type="predicted"/>
<keyword evidence="4" id="KW-1185">Reference proteome</keyword>
<dbReference type="EMBL" id="JACHNU010000001">
    <property type="protein sequence ID" value="MBB4661283.1"/>
    <property type="molecule type" value="Genomic_DNA"/>
</dbReference>
<dbReference type="Proteomes" id="UP000585272">
    <property type="component" value="Unassembled WGS sequence"/>
</dbReference>
<dbReference type="PROSITE" id="PS51257">
    <property type="entry name" value="PROKAR_LIPOPROTEIN"/>
    <property type="match status" value="1"/>
</dbReference>
<evidence type="ECO:0008006" key="5">
    <source>
        <dbReference type="Google" id="ProtNLM"/>
    </source>
</evidence>
<dbReference type="SUPFAM" id="SSF56601">
    <property type="entry name" value="beta-lactamase/transpeptidase-like"/>
    <property type="match status" value="1"/>
</dbReference>
<keyword evidence="2" id="KW-0732">Signal</keyword>
<accession>A0A840IAK6</accession>
<dbReference type="Gene3D" id="3.40.710.10">
    <property type="entry name" value="DD-peptidase/beta-lactamase superfamily"/>
    <property type="match status" value="1"/>
</dbReference>
<feature type="signal peptide" evidence="2">
    <location>
        <begin position="1"/>
        <end position="25"/>
    </location>
</feature>
<feature type="region of interest" description="Disordered" evidence="1">
    <location>
        <begin position="74"/>
        <end position="94"/>
    </location>
</feature>
<organism evidence="3 4">
    <name type="scientific">Conexibacter arvalis</name>
    <dbReference type="NCBI Taxonomy" id="912552"/>
    <lineage>
        <taxon>Bacteria</taxon>
        <taxon>Bacillati</taxon>
        <taxon>Actinomycetota</taxon>
        <taxon>Thermoleophilia</taxon>
        <taxon>Solirubrobacterales</taxon>
        <taxon>Conexibacteraceae</taxon>
        <taxon>Conexibacter</taxon>
    </lineage>
</organism>
<dbReference type="RefSeq" id="WP_221242805.1">
    <property type="nucleotide sequence ID" value="NZ_JACHNU010000001.1"/>
</dbReference>
<feature type="chain" id="PRO_5039282807" description="Serine hydrolase" evidence="2">
    <location>
        <begin position="26"/>
        <end position="348"/>
    </location>
</feature>